<dbReference type="RefSeq" id="WP_030831608.1">
    <property type="nucleotide sequence ID" value="NZ_JBFBKA010000012.1"/>
</dbReference>
<dbReference type="OrthoDB" id="5193099at2"/>
<feature type="domain" description="DUF397" evidence="1">
    <location>
        <begin position="3"/>
        <end position="56"/>
    </location>
</feature>
<dbReference type="InterPro" id="IPR007278">
    <property type="entry name" value="DUF397"/>
</dbReference>
<dbReference type="AlphaFoldDB" id="A0A0M8QIG1"/>
<comment type="caution">
    <text evidence="2">The sequence shown here is derived from an EMBL/GenBank/DDBJ whole genome shotgun (WGS) entry which is preliminary data.</text>
</comment>
<evidence type="ECO:0000313" key="2">
    <source>
        <dbReference type="EMBL" id="KOT37579.1"/>
    </source>
</evidence>
<reference evidence="2 3" key="1">
    <citation type="submission" date="2015-07" db="EMBL/GenBank/DDBJ databases">
        <authorList>
            <person name="Noorani M."/>
        </authorList>
    </citation>
    <scope>NUCLEOTIDE SEQUENCE [LARGE SCALE GENOMIC DNA]</scope>
    <source>
        <strain evidence="2 3">NRRL B-24567</strain>
    </source>
</reference>
<proteinExistence type="predicted"/>
<evidence type="ECO:0000313" key="3">
    <source>
        <dbReference type="Proteomes" id="UP000037773"/>
    </source>
</evidence>
<dbReference type="EMBL" id="LGCN01000197">
    <property type="protein sequence ID" value="KOT37579.1"/>
    <property type="molecule type" value="Genomic_DNA"/>
</dbReference>
<accession>A0A0M8QIG1</accession>
<keyword evidence="3" id="KW-1185">Reference proteome</keyword>
<gene>
    <name evidence="2" type="ORF">ADK41_19485</name>
</gene>
<dbReference type="Proteomes" id="UP000037773">
    <property type="component" value="Unassembled WGS sequence"/>
</dbReference>
<dbReference type="Pfam" id="PF04149">
    <property type="entry name" value="DUF397"/>
    <property type="match status" value="1"/>
</dbReference>
<organism evidence="2 3">
    <name type="scientific">Streptomyces caelestis</name>
    <dbReference type="NCBI Taxonomy" id="36816"/>
    <lineage>
        <taxon>Bacteria</taxon>
        <taxon>Bacillati</taxon>
        <taxon>Actinomycetota</taxon>
        <taxon>Actinomycetes</taxon>
        <taxon>Kitasatosporales</taxon>
        <taxon>Streptomycetaceae</taxon>
        <taxon>Streptomyces</taxon>
    </lineage>
</organism>
<name>A0A0M8QIG1_9ACTN</name>
<sequence>MDTWRKSSYSGPGDGNECVEIANTSTHVGIRDSKAPAGATLAFPAGAFSAFLDGVKGYSTVTDFARFRG</sequence>
<evidence type="ECO:0000259" key="1">
    <source>
        <dbReference type="Pfam" id="PF04149"/>
    </source>
</evidence>
<protein>
    <recommendedName>
        <fullName evidence="1">DUF397 domain-containing protein</fullName>
    </recommendedName>
</protein>